<sequence>MHFVCYDYLILTVYVKVITLYHQLILIDSCTMMVFKSLVGPILSPCNFSFEFHILMQTFSIREVKLKLQQI</sequence>
<evidence type="ECO:0000313" key="2">
    <source>
        <dbReference type="EMBL" id="MBX09570.1"/>
    </source>
</evidence>
<evidence type="ECO:0000256" key="1">
    <source>
        <dbReference type="SAM" id="Phobius"/>
    </source>
</evidence>
<protein>
    <submittedName>
        <fullName evidence="2">Uncharacterized protein</fullName>
    </submittedName>
</protein>
<feature type="transmembrane region" description="Helical" evidence="1">
    <location>
        <begin position="6"/>
        <end position="27"/>
    </location>
</feature>
<dbReference type="AlphaFoldDB" id="A0A2P2KV03"/>
<proteinExistence type="predicted"/>
<keyword evidence="1" id="KW-0472">Membrane</keyword>
<organism evidence="2">
    <name type="scientific">Rhizophora mucronata</name>
    <name type="common">Asiatic mangrove</name>
    <dbReference type="NCBI Taxonomy" id="61149"/>
    <lineage>
        <taxon>Eukaryota</taxon>
        <taxon>Viridiplantae</taxon>
        <taxon>Streptophyta</taxon>
        <taxon>Embryophyta</taxon>
        <taxon>Tracheophyta</taxon>
        <taxon>Spermatophyta</taxon>
        <taxon>Magnoliopsida</taxon>
        <taxon>eudicotyledons</taxon>
        <taxon>Gunneridae</taxon>
        <taxon>Pentapetalae</taxon>
        <taxon>rosids</taxon>
        <taxon>fabids</taxon>
        <taxon>Malpighiales</taxon>
        <taxon>Rhizophoraceae</taxon>
        <taxon>Rhizophora</taxon>
    </lineage>
</organism>
<name>A0A2P2KV03_RHIMU</name>
<keyword evidence="1" id="KW-0812">Transmembrane</keyword>
<reference evidence="2" key="1">
    <citation type="submission" date="2018-02" db="EMBL/GenBank/DDBJ databases">
        <title>Rhizophora mucronata_Transcriptome.</title>
        <authorList>
            <person name="Meera S.P."/>
            <person name="Sreeshan A."/>
            <person name="Augustine A."/>
        </authorList>
    </citation>
    <scope>NUCLEOTIDE SEQUENCE</scope>
    <source>
        <tissue evidence="2">Leaf</tissue>
    </source>
</reference>
<dbReference type="EMBL" id="GGEC01029086">
    <property type="protein sequence ID" value="MBX09570.1"/>
    <property type="molecule type" value="Transcribed_RNA"/>
</dbReference>
<accession>A0A2P2KV03</accession>
<keyword evidence="1" id="KW-1133">Transmembrane helix</keyword>